<evidence type="ECO:0000313" key="5">
    <source>
        <dbReference type="EMBL" id="CAE0632235.1"/>
    </source>
</evidence>
<dbReference type="PANTHER" id="PTHR12363">
    <property type="entry name" value="TRANSPORTIN 3 AND IMPORTIN 13"/>
    <property type="match status" value="1"/>
</dbReference>
<proteinExistence type="inferred from homology"/>
<gene>
    <name evidence="5" type="ORF">HAKA00212_LOCUS10940</name>
</gene>
<evidence type="ECO:0000256" key="1">
    <source>
        <dbReference type="ARBA" id="ARBA00004123"/>
    </source>
</evidence>
<dbReference type="PANTHER" id="PTHR12363:SF33">
    <property type="entry name" value="IMPORTIN-13"/>
    <property type="match status" value="1"/>
</dbReference>
<evidence type="ECO:0000256" key="4">
    <source>
        <dbReference type="ARBA" id="ARBA00023242"/>
    </source>
</evidence>
<dbReference type="GO" id="GO:0005737">
    <property type="term" value="C:cytoplasm"/>
    <property type="evidence" value="ECO:0007669"/>
    <property type="project" value="TreeGrafter"/>
</dbReference>
<dbReference type="InterPro" id="IPR051345">
    <property type="entry name" value="Importin_beta-like_NTR"/>
</dbReference>
<dbReference type="GO" id="GO:0006606">
    <property type="term" value="P:protein import into nucleus"/>
    <property type="evidence" value="ECO:0007669"/>
    <property type="project" value="TreeGrafter"/>
</dbReference>
<dbReference type="GO" id="GO:0005634">
    <property type="term" value="C:nucleus"/>
    <property type="evidence" value="ECO:0007669"/>
    <property type="project" value="UniProtKB-SubCell"/>
</dbReference>
<evidence type="ECO:0000256" key="3">
    <source>
        <dbReference type="ARBA" id="ARBA00022448"/>
    </source>
</evidence>
<dbReference type="EMBL" id="HBIU01023533">
    <property type="protein sequence ID" value="CAE0632235.1"/>
    <property type="molecule type" value="Transcribed_RNA"/>
</dbReference>
<name>A0A6V1QIA2_HETAK</name>
<protein>
    <submittedName>
        <fullName evidence="5">Uncharacterized protein</fullName>
    </submittedName>
</protein>
<keyword evidence="4" id="KW-0539">Nucleus</keyword>
<evidence type="ECO:0000256" key="2">
    <source>
        <dbReference type="ARBA" id="ARBA00007991"/>
    </source>
</evidence>
<keyword evidence="3" id="KW-0813">Transport</keyword>
<organism evidence="5">
    <name type="scientific">Heterosigma akashiwo</name>
    <name type="common">Chromophytic alga</name>
    <name type="synonym">Heterosigma carterae</name>
    <dbReference type="NCBI Taxonomy" id="2829"/>
    <lineage>
        <taxon>Eukaryota</taxon>
        <taxon>Sar</taxon>
        <taxon>Stramenopiles</taxon>
        <taxon>Ochrophyta</taxon>
        <taxon>Raphidophyceae</taxon>
        <taxon>Chattonellales</taxon>
        <taxon>Chattonellaceae</taxon>
        <taxon>Heterosigma</taxon>
    </lineage>
</organism>
<dbReference type="SUPFAM" id="SSF48371">
    <property type="entry name" value="ARM repeat"/>
    <property type="match status" value="1"/>
</dbReference>
<sequence length="308" mass="33685">MIQVLFSTIPNHFDFYTSLFFFWQDKEEPICRLFDLLGKLFINLKDSVAPQVESLLQAATDHYRAHHFPGTLAVCAAAAEAYGKAPALAGYFAQLWRFLAAETLPLLPAPGGASAALVAAYFDTAYRFLLFVPGAIIPDSAQLESICEAALATASTSQDKEAARSATVFLNQLFARCDGLLAPFKPQIDALVTSPFGERATLRLVQALTESAHPHLRPNLATCLYALVHNFCENGREDLCYQWVERALAGEALAAKGVYADAAGHRRLTDCFLGLARISRPRFKAMLMDLAKICAREATADALVGYFI</sequence>
<comment type="subcellular location">
    <subcellularLocation>
        <location evidence="1">Nucleus</location>
    </subcellularLocation>
</comment>
<comment type="similarity">
    <text evidence="2">Belongs to the importin beta family.</text>
</comment>
<dbReference type="Gene3D" id="1.25.10.10">
    <property type="entry name" value="Leucine-rich Repeat Variant"/>
    <property type="match status" value="1"/>
</dbReference>
<reference evidence="5" key="1">
    <citation type="submission" date="2021-01" db="EMBL/GenBank/DDBJ databases">
        <authorList>
            <person name="Corre E."/>
            <person name="Pelletier E."/>
            <person name="Niang G."/>
            <person name="Scheremetjew M."/>
            <person name="Finn R."/>
            <person name="Kale V."/>
            <person name="Holt S."/>
            <person name="Cochrane G."/>
            <person name="Meng A."/>
            <person name="Brown T."/>
            <person name="Cohen L."/>
        </authorList>
    </citation>
    <scope>NUCLEOTIDE SEQUENCE</scope>
    <source>
        <strain evidence="5">CCMP3107</strain>
    </source>
</reference>
<dbReference type="InterPro" id="IPR011989">
    <property type="entry name" value="ARM-like"/>
</dbReference>
<accession>A0A6V1QIA2</accession>
<dbReference type="InterPro" id="IPR016024">
    <property type="entry name" value="ARM-type_fold"/>
</dbReference>
<dbReference type="AlphaFoldDB" id="A0A6V1QIA2"/>